<evidence type="ECO:0000256" key="10">
    <source>
        <dbReference type="ARBA" id="ARBA00022967"/>
    </source>
</evidence>
<keyword evidence="5" id="KW-0109">Calcium transport</keyword>
<evidence type="ECO:0000256" key="3">
    <source>
        <dbReference type="ARBA" id="ARBA00012790"/>
    </source>
</evidence>
<dbReference type="InterPro" id="IPR001757">
    <property type="entry name" value="P_typ_ATPase"/>
</dbReference>
<proteinExistence type="inferred from homology"/>
<dbReference type="Pfam" id="PF00122">
    <property type="entry name" value="E1-E2_ATPase"/>
    <property type="match status" value="1"/>
</dbReference>
<keyword evidence="12 14" id="KW-0472">Membrane</keyword>
<evidence type="ECO:0000256" key="8">
    <source>
        <dbReference type="ARBA" id="ARBA00022741"/>
    </source>
</evidence>
<dbReference type="NCBIfam" id="TIGR01494">
    <property type="entry name" value="ATPase_P-type"/>
    <property type="match status" value="3"/>
</dbReference>
<dbReference type="InterPro" id="IPR004014">
    <property type="entry name" value="ATPase_P-typ_cation-transptr_N"/>
</dbReference>
<dbReference type="InterPro" id="IPR023299">
    <property type="entry name" value="ATPase_P-typ_cyto_dom_N"/>
</dbReference>
<dbReference type="PROSITE" id="PS00154">
    <property type="entry name" value="ATPASE_E1_E2"/>
    <property type="match status" value="1"/>
</dbReference>
<keyword evidence="17" id="KW-1185">Reference proteome</keyword>
<dbReference type="GO" id="GO:0030007">
    <property type="term" value="P:intracellular potassium ion homeostasis"/>
    <property type="evidence" value="ECO:0007669"/>
    <property type="project" value="TreeGrafter"/>
</dbReference>
<dbReference type="InterPro" id="IPR023298">
    <property type="entry name" value="ATPase_P-typ_TM_dom_sf"/>
</dbReference>
<dbReference type="GO" id="GO:0005524">
    <property type="term" value="F:ATP binding"/>
    <property type="evidence" value="ECO:0007669"/>
    <property type="project" value="UniProtKB-KW"/>
</dbReference>
<dbReference type="SFLD" id="SFLDF00027">
    <property type="entry name" value="p-type_atpase"/>
    <property type="match status" value="1"/>
</dbReference>
<name>A0A4R9C566_9FIRM</name>
<dbReference type="SUPFAM" id="SSF81653">
    <property type="entry name" value="Calcium ATPase, transduction domain A"/>
    <property type="match status" value="1"/>
</dbReference>
<dbReference type="SUPFAM" id="SSF56784">
    <property type="entry name" value="HAD-like"/>
    <property type="match status" value="1"/>
</dbReference>
<sequence length="906" mass="99054">MEKYYLNDNQTVLKNLNANKDTGLSSQEAKARVEKYGLNQLEQKQGKSFIQKLIEQLLDPMVIILLVAAILSSLTGDMIETIIILAIVVLNAGMSLVQEGKAEDSVKALQQMSAPNAKVLRDGKIKSIPATELVPGDIVHLETGDIVPADIRLLESQNLSSDESSLTGESVPVDKDAEVIFDKDIEIGDRTNYIHSSSIITRGRCIGVVATTGHDTEIGKIATNIQQTKEEESPLQQKLSKLSKTLGILVIAISILVFIIGLIRPDMDVIESLMTAVSLSVAAIPEGLAAVVTIVLSIGMNRMAARNAIVKKLLAVETLGTTTFICSDKTGTLTQNEMTVKKVFTDDKVYDVDGVGYAPEGDFTVDGQKIDIGKHSNLKMLLTAASLNSDAKLTHENNKWEIVGDPTEGALVTLGEKGGLSNKILNETYPRVKEYPFDSSRKMMTTFHKGYFENDYIAFTKGAPDIIFEKCSHILLNGEIKEFTPELKELYQEKNIEYARQALRVLAYTFKKWNKLPETSNTEEVEKDLVLIGISGMIDPARPEAKIAIAECMTAGITPVMITGDYLETALAIAKDLGIATKADQAIMGKELNDMTHEQIRELVKVKRVFARVSPENKVQIVTALKDNGEIAAMTGDGVNDAPAIKKSDIGIAMGITGTDVAKNTAEVILTDDNFATIVNAVEEGRIIYANIKKFVTFLLSCNIGEVIIMLVAMIVGAPVPLTVIQLLWLNLVTDSFPALALGVEKGEPDIMNEPPRKTDDQIIDKDLRDNIAAQSIAIAVATLGAFFISYNFIFAGYTHEIQVRAAQTVAFVTLILSELLRSFSARSEKYTVFELGIFSNMQLVYAFLGSFILTLVVVYTPGVNNIFNTVALDLQAWGIVLPFAFLPFIVGEIHKLIERKMGLHD</sequence>
<evidence type="ECO:0000256" key="6">
    <source>
        <dbReference type="ARBA" id="ARBA00022692"/>
    </source>
</evidence>
<comment type="subcellular location">
    <subcellularLocation>
        <location evidence="1">Cell membrane</location>
        <topology evidence="1">Multi-pass membrane protein</topology>
    </subcellularLocation>
</comment>
<feature type="transmembrane region" description="Helical" evidence="14">
    <location>
        <begin position="246"/>
        <end position="264"/>
    </location>
</feature>
<feature type="transmembrane region" description="Helical" evidence="14">
    <location>
        <begin position="53"/>
        <end position="72"/>
    </location>
</feature>
<dbReference type="Proteomes" id="UP000297454">
    <property type="component" value="Unassembled WGS sequence"/>
</dbReference>
<feature type="transmembrane region" description="Helical" evidence="14">
    <location>
        <begin position="844"/>
        <end position="863"/>
    </location>
</feature>
<dbReference type="PANTHER" id="PTHR43294">
    <property type="entry name" value="SODIUM/POTASSIUM-TRANSPORTING ATPASE SUBUNIT ALPHA"/>
    <property type="match status" value="1"/>
</dbReference>
<feature type="transmembrane region" description="Helical" evidence="14">
    <location>
        <begin position="695"/>
        <end position="718"/>
    </location>
</feature>
<evidence type="ECO:0000256" key="7">
    <source>
        <dbReference type="ARBA" id="ARBA00022723"/>
    </source>
</evidence>
<dbReference type="Gene3D" id="3.40.1110.10">
    <property type="entry name" value="Calcium-transporting ATPase, cytoplasmic domain N"/>
    <property type="match status" value="1"/>
</dbReference>
<dbReference type="InterPro" id="IPR059000">
    <property type="entry name" value="ATPase_P-type_domA"/>
</dbReference>
<keyword evidence="6 14" id="KW-0812">Transmembrane</keyword>
<feature type="domain" description="Cation-transporting P-type ATPase N-terminal" evidence="15">
    <location>
        <begin position="3"/>
        <end position="77"/>
    </location>
</feature>
<dbReference type="InterPro" id="IPR023214">
    <property type="entry name" value="HAD_sf"/>
</dbReference>
<dbReference type="PRINTS" id="PR00120">
    <property type="entry name" value="HATPASE"/>
</dbReference>
<dbReference type="GO" id="GO:1990573">
    <property type="term" value="P:potassium ion import across plasma membrane"/>
    <property type="evidence" value="ECO:0007669"/>
    <property type="project" value="TreeGrafter"/>
</dbReference>
<keyword evidence="5" id="KW-0106">Calcium</keyword>
<feature type="transmembrane region" description="Helical" evidence="14">
    <location>
        <begin position="772"/>
        <end position="794"/>
    </location>
</feature>
<comment type="similarity">
    <text evidence="2">Belongs to the cation transport ATPase (P-type) (TC 3.A.3) family. Type IIA subfamily.</text>
</comment>
<keyword evidence="9" id="KW-0067">ATP-binding</keyword>
<feature type="transmembrane region" description="Helical" evidence="14">
    <location>
        <begin position="78"/>
        <end position="97"/>
    </location>
</feature>
<evidence type="ECO:0000256" key="5">
    <source>
        <dbReference type="ARBA" id="ARBA00022568"/>
    </source>
</evidence>
<dbReference type="GO" id="GO:0005886">
    <property type="term" value="C:plasma membrane"/>
    <property type="evidence" value="ECO:0007669"/>
    <property type="project" value="UniProtKB-SubCell"/>
</dbReference>
<dbReference type="SFLD" id="SFLDS00003">
    <property type="entry name" value="Haloacid_Dehalogenase"/>
    <property type="match status" value="1"/>
</dbReference>
<dbReference type="Gene3D" id="2.70.150.10">
    <property type="entry name" value="Calcium-transporting ATPase, cytoplasmic transduction domain A"/>
    <property type="match status" value="1"/>
</dbReference>
<protein>
    <recommendedName>
        <fullName evidence="3">P-type Ca(2+) transporter</fullName>
        <ecNumber evidence="3">7.2.2.10</ecNumber>
    </recommendedName>
</protein>
<evidence type="ECO:0000259" key="15">
    <source>
        <dbReference type="SMART" id="SM00831"/>
    </source>
</evidence>
<dbReference type="GO" id="GO:0036376">
    <property type="term" value="P:sodium ion export across plasma membrane"/>
    <property type="evidence" value="ECO:0007669"/>
    <property type="project" value="TreeGrafter"/>
</dbReference>
<keyword evidence="5" id="KW-0406">Ion transport</keyword>
<dbReference type="PRINTS" id="PR00119">
    <property type="entry name" value="CATATPASE"/>
</dbReference>
<dbReference type="InterPro" id="IPR044492">
    <property type="entry name" value="P_typ_ATPase_HD_dom"/>
</dbReference>
<dbReference type="Pfam" id="PF00690">
    <property type="entry name" value="Cation_ATPase_N"/>
    <property type="match status" value="1"/>
</dbReference>
<dbReference type="GO" id="GO:0006883">
    <property type="term" value="P:intracellular sodium ion homeostasis"/>
    <property type="evidence" value="ECO:0007669"/>
    <property type="project" value="TreeGrafter"/>
</dbReference>
<dbReference type="Pfam" id="PF00689">
    <property type="entry name" value="Cation_ATPase_C"/>
    <property type="match status" value="1"/>
</dbReference>
<dbReference type="SMART" id="SM00831">
    <property type="entry name" value="Cation_ATPase_N"/>
    <property type="match status" value="1"/>
</dbReference>
<gene>
    <name evidence="16" type="ORF">EQF91_00570</name>
</gene>
<evidence type="ECO:0000256" key="9">
    <source>
        <dbReference type="ARBA" id="ARBA00022840"/>
    </source>
</evidence>
<dbReference type="RefSeq" id="WP_134744055.1">
    <property type="nucleotide sequence ID" value="NZ_JBFNGE010000100.1"/>
</dbReference>
<dbReference type="GO" id="GO:0005388">
    <property type="term" value="F:P-type calcium transporter activity"/>
    <property type="evidence" value="ECO:0007669"/>
    <property type="project" value="UniProtKB-EC"/>
</dbReference>
<dbReference type="GO" id="GO:0016887">
    <property type="term" value="F:ATP hydrolysis activity"/>
    <property type="evidence" value="ECO:0007669"/>
    <property type="project" value="InterPro"/>
</dbReference>
<dbReference type="Gene3D" id="1.20.1110.10">
    <property type="entry name" value="Calcium-transporting ATPase, transmembrane domain"/>
    <property type="match status" value="1"/>
</dbReference>
<dbReference type="InterPro" id="IPR008250">
    <property type="entry name" value="ATPase_P-typ_transduc_dom_A_sf"/>
</dbReference>
<dbReference type="SUPFAM" id="SSF81660">
    <property type="entry name" value="Metal cation-transporting ATPase, ATP-binding domain N"/>
    <property type="match status" value="1"/>
</dbReference>
<evidence type="ECO:0000256" key="11">
    <source>
        <dbReference type="ARBA" id="ARBA00022989"/>
    </source>
</evidence>
<comment type="caution">
    <text evidence="16">The sequence shown here is derived from an EMBL/GenBank/DDBJ whole genome shotgun (WGS) entry which is preliminary data.</text>
</comment>
<dbReference type="GO" id="GO:0005391">
    <property type="term" value="F:P-type sodium:potassium-exchanging transporter activity"/>
    <property type="evidence" value="ECO:0007669"/>
    <property type="project" value="TreeGrafter"/>
</dbReference>
<reference evidence="16 17" key="1">
    <citation type="submission" date="2019-01" db="EMBL/GenBank/DDBJ databases">
        <title>Draft Genome Sequences of Helcococcus ovis Strains Isolated from the Uterus and Vagina of Dairy Cows with Metritis.</title>
        <authorList>
            <person name="Cunha F."/>
            <person name="Jeon S.J."/>
            <person name="Kutzer P."/>
            <person name="Galvao K.N."/>
        </authorList>
    </citation>
    <scope>NUCLEOTIDE SEQUENCE [LARGE SCALE GENOMIC DNA]</scope>
    <source>
        <strain evidence="16 17">KG-37</strain>
    </source>
</reference>
<evidence type="ECO:0000256" key="14">
    <source>
        <dbReference type="SAM" id="Phobius"/>
    </source>
</evidence>
<comment type="catalytic activity">
    <reaction evidence="13">
        <text>Ca(2+)(in) + ATP + H2O = Ca(2+)(out) + ADP + phosphate + H(+)</text>
        <dbReference type="Rhea" id="RHEA:18105"/>
        <dbReference type="ChEBI" id="CHEBI:15377"/>
        <dbReference type="ChEBI" id="CHEBI:15378"/>
        <dbReference type="ChEBI" id="CHEBI:29108"/>
        <dbReference type="ChEBI" id="CHEBI:30616"/>
        <dbReference type="ChEBI" id="CHEBI:43474"/>
        <dbReference type="ChEBI" id="CHEBI:456216"/>
        <dbReference type="EC" id="7.2.2.10"/>
    </reaction>
</comment>
<dbReference type="GO" id="GO:0046872">
    <property type="term" value="F:metal ion binding"/>
    <property type="evidence" value="ECO:0007669"/>
    <property type="project" value="UniProtKB-KW"/>
</dbReference>
<evidence type="ECO:0000256" key="12">
    <source>
        <dbReference type="ARBA" id="ARBA00023136"/>
    </source>
</evidence>
<dbReference type="InterPro" id="IPR050510">
    <property type="entry name" value="Cation_transp_ATPase_P-type"/>
</dbReference>
<keyword evidence="4" id="KW-1003">Cell membrane</keyword>
<dbReference type="SUPFAM" id="SSF81665">
    <property type="entry name" value="Calcium ATPase, transmembrane domain M"/>
    <property type="match status" value="1"/>
</dbReference>
<dbReference type="InterPro" id="IPR006068">
    <property type="entry name" value="ATPase_P-typ_cation-transptr_C"/>
</dbReference>
<dbReference type="SFLD" id="SFLDG00002">
    <property type="entry name" value="C1.7:_P-type_atpase_like"/>
    <property type="match status" value="1"/>
</dbReference>
<accession>A0A4R9C566</accession>
<feature type="transmembrane region" description="Helical" evidence="14">
    <location>
        <begin position="806"/>
        <end position="824"/>
    </location>
</feature>
<keyword evidence="8" id="KW-0547">Nucleotide-binding</keyword>
<dbReference type="PANTHER" id="PTHR43294:SF21">
    <property type="entry name" value="CATION TRANSPORTING ATPASE"/>
    <property type="match status" value="1"/>
</dbReference>
<evidence type="ECO:0000256" key="2">
    <source>
        <dbReference type="ARBA" id="ARBA00005675"/>
    </source>
</evidence>
<evidence type="ECO:0000256" key="1">
    <source>
        <dbReference type="ARBA" id="ARBA00004651"/>
    </source>
</evidence>
<feature type="transmembrane region" description="Helical" evidence="14">
    <location>
        <begin position="276"/>
        <end position="298"/>
    </location>
</feature>
<dbReference type="Gene3D" id="3.40.50.1000">
    <property type="entry name" value="HAD superfamily/HAD-like"/>
    <property type="match status" value="1"/>
</dbReference>
<keyword evidence="7" id="KW-0479">Metal-binding</keyword>
<keyword evidence="5" id="KW-0813">Transport</keyword>
<evidence type="ECO:0000313" key="16">
    <source>
        <dbReference type="EMBL" id="TFF67725.1"/>
    </source>
</evidence>
<keyword evidence="11 14" id="KW-1133">Transmembrane helix</keyword>
<evidence type="ECO:0000256" key="4">
    <source>
        <dbReference type="ARBA" id="ARBA00022475"/>
    </source>
</evidence>
<dbReference type="FunFam" id="2.70.150.10:FF:000016">
    <property type="entry name" value="Calcium-transporting P-type ATPase putative"/>
    <property type="match status" value="1"/>
</dbReference>
<dbReference type="EC" id="7.2.2.10" evidence="3"/>
<keyword evidence="10" id="KW-1278">Translocase</keyword>
<feature type="transmembrane region" description="Helical" evidence="14">
    <location>
        <begin position="724"/>
        <end position="744"/>
    </location>
</feature>
<dbReference type="AlphaFoldDB" id="A0A4R9C566"/>
<dbReference type="EMBL" id="SCFR01000001">
    <property type="protein sequence ID" value="TFF67725.1"/>
    <property type="molecule type" value="Genomic_DNA"/>
</dbReference>
<evidence type="ECO:0000256" key="13">
    <source>
        <dbReference type="ARBA" id="ARBA00048694"/>
    </source>
</evidence>
<dbReference type="InterPro" id="IPR018303">
    <property type="entry name" value="ATPase_P-typ_P_site"/>
</dbReference>
<feature type="transmembrane region" description="Helical" evidence="14">
    <location>
        <begin position="875"/>
        <end position="892"/>
    </location>
</feature>
<organism evidence="16 17">
    <name type="scientific">Helcococcus ovis</name>
    <dbReference type="NCBI Taxonomy" id="72026"/>
    <lineage>
        <taxon>Bacteria</taxon>
        <taxon>Bacillati</taxon>
        <taxon>Bacillota</taxon>
        <taxon>Tissierellia</taxon>
        <taxon>Tissierellales</taxon>
        <taxon>Peptoniphilaceae</taxon>
        <taxon>Helcococcus</taxon>
    </lineage>
</organism>
<dbReference type="GO" id="GO:1902600">
    <property type="term" value="P:proton transmembrane transport"/>
    <property type="evidence" value="ECO:0007669"/>
    <property type="project" value="TreeGrafter"/>
</dbReference>
<evidence type="ECO:0000313" key="17">
    <source>
        <dbReference type="Proteomes" id="UP000297454"/>
    </source>
</evidence>
<dbReference type="InterPro" id="IPR036412">
    <property type="entry name" value="HAD-like_sf"/>
</dbReference>
<dbReference type="Pfam" id="PF13246">
    <property type="entry name" value="Cation_ATPase"/>
    <property type="match status" value="1"/>
</dbReference>